<protein>
    <recommendedName>
        <fullName evidence="3">DNA2/NAM7 helicase-like C-terminal domain-containing protein</fullName>
    </recommendedName>
</protein>
<proteinExistence type="predicted"/>
<organism evidence="1 2">
    <name type="scientific">Gymnopus androsaceus JB14</name>
    <dbReference type="NCBI Taxonomy" id="1447944"/>
    <lineage>
        <taxon>Eukaryota</taxon>
        <taxon>Fungi</taxon>
        <taxon>Dikarya</taxon>
        <taxon>Basidiomycota</taxon>
        <taxon>Agaricomycotina</taxon>
        <taxon>Agaricomycetes</taxon>
        <taxon>Agaricomycetidae</taxon>
        <taxon>Agaricales</taxon>
        <taxon>Marasmiineae</taxon>
        <taxon>Omphalotaceae</taxon>
        <taxon>Gymnopus</taxon>
    </lineage>
</organism>
<evidence type="ECO:0000313" key="1">
    <source>
        <dbReference type="EMBL" id="KAE9391145.1"/>
    </source>
</evidence>
<dbReference type="AlphaFoldDB" id="A0A6A4H1C6"/>
<accession>A0A6A4H1C6</accession>
<feature type="non-terminal residue" evidence="1">
    <location>
        <position position="65"/>
    </location>
</feature>
<dbReference type="Proteomes" id="UP000799118">
    <property type="component" value="Unassembled WGS sequence"/>
</dbReference>
<keyword evidence="2" id="KW-1185">Reference proteome</keyword>
<evidence type="ECO:0008006" key="3">
    <source>
        <dbReference type="Google" id="ProtNLM"/>
    </source>
</evidence>
<name>A0A6A4H1C6_9AGAR</name>
<dbReference type="OrthoDB" id="6513042at2759"/>
<sequence>MNVMLTRCRQGMVVVSSKSFLQGIARDTLVGKMSAHWTSTRKGEERDAWVNAKDVMNQRVHLPGS</sequence>
<gene>
    <name evidence="1" type="ORF">BT96DRAFT_748711</name>
</gene>
<reference evidence="1" key="1">
    <citation type="journal article" date="2019" name="Environ. Microbiol.">
        <title>Fungal ecological strategies reflected in gene transcription - a case study of two litter decomposers.</title>
        <authorList>
            <person name="Barbi F."/>
            <person name="Kohler A."/>
            <person name="Barry K."/>
            <person name="Baskaran P."/>
            <person name="Daum C."/>
            <person name="Fauchery L."/>
            <person name="Ihrmark K."/>
            <person name="Kuo A."/>
            <person name="LaButti K."/>
            <person name="Lipzen A."/>
            <person name="Morin E."/>
            <person name="Grigoriev I.V."/>
            <person name="Henrissat B."/>
            <person name="Lindahl B."/>
            <person name="Martin F."/>
        </authorList>
    </citation>
    <scope>NUCLEOTIDE SEQUENCE</scope>
    <source>
        <strain evidence="1">JB14</strain>
    </source>
</reference>
<dbReference type="EMBL" id="ML769635">
    <property type="protein sequence ID" value="KAE9391145.1"/>
    <property type="molecule type" value="Genomic_DNA"/>
</dbReference>
<evidence type="ECO:0000313" key="2">
    <source>
        <dbReference type="Proteomes" id="UP000799118"/>
    </source>
</evidence>